<dbReference type="Gene3D" id="3.40.50.150">
    <property type="entry name" value="Vaccinia Virus protein VP39"/>
    <property type="match status" value="1"/>
</dbReference>
<gene>
    <name evidence="1" type="ORF">LPB3_10715</name>
</gene>
<dbReference type="SUPFAM" id="SSF53335">
    <property type="entry name" value="S-adenosyl-L-methionine-dependent methyltransferases"/>
    <property type="match status" value="1"/>
</dbReference>
<dbReference type="CDD" id="cd02440">
    <property type="entry name" value="AdoMet_MTases"/>
    <property type="match status" value="1"/>
</dbReference>
<dbReference type="AlphaFoldDB" id="A0A1B8TSM2"/>
<keyword evidence="1" id="KW-0489">Methyltransferase</keyword>
<keyword evidence="1" id="KW-0808">Transferase</keyword>
<dbReference type="GO" id="GO:0032259">
    <property type="term" value="P:methylation"/>
    <property type="evidence" value="ECO:0007669"/>
    <property type="project" value="UniProtKB-KW"/>
</dbReference>
<proteinExistence type="predicted"/>
<dbReference type="STRING" id="1774273.LPB03_10705"/>
<dbReference type="Pfam" id="PF13489">
    <property type="entry name" value="Methyltransf_23"/>
    <property type="match status" value="1"/>
</dbReference>
<protein>
    <submittedName>
        <fullName evidence="1">Methyltransferase</fullName>
    </submittedName>
</protein>
<evidence type="ECO:0000313" key="2">
    <source>
        <dbReference type="Proteomes" id="UP000092584"/>
    </source>
</evidence>
<dbReference type="GO" id="GO:0008168">
    <property type="term" value="F:methyltransferase activity"/>
    <property type="evidence" value="ECO:0007669"/>
    <property type="project" value="UniProtKB-KW"/>
</dbReference>
<dbReference type="RefSeq" id="WP_065319607.1">
    <property type="nucleotide sequence ID" value="NZ_CP017477.1"/>
</dbReference>
<dbReference type="PANTHER" id="PTHR43861">
    <property type="entry name" value="TRANS-ACONITATE 2-METHYLTRANSFERASE-RELATED"/>
    <property type="match status" value="1"/>
</dbReference>
<evidence type="ECO:0000313" key="1">
    <source>
        <dbReference type="EMBL" id="OBY62622.1"/>
    </source>
</evidence>
<sequence>MNKKIDFYKNLEPFLECKDYTVSGELYHVKKNTEFDMLVTVPVPKNLGDYYKSENYISHTDSKKSVLDKVYQSLKNITLKRKLKLINSFGTSTKNILDVGAGTGDFLKVCKDNSWNVFGTEPDLDARNIAAKKEIILHEDLSKIKKSKFDVITLWHVLEHVENLQEYISELENLLSEKGRLIIAVPNYKSYDAKYYKQHWAAFDVPRHLWHFSQTSIPKLFSEVDMIVENTLPMKFDAYYVSLLSEKYKSGKMNPVKSFQKGFTSNLKAKDTNEYSSLIYLLKKQ</sequence>
<reference evidence="2" key="1">
    <citation type="submission" date="2016-02" db="EMBL/GenBank/DDBJ databases">
        <authorList>
            <person name="Shin S.-K."/>
            <person name="Yi H."/>
            <person name="Kim E."/>
        </authorList>
    </citation>
    <scope>NUCLEOTIDE SEQUENCE [LARGE SCALE GENOMIC DNA]</scope>
    <source>
        <strain evidence="2">LPB0003</strain>
    </source>
</reference>
<dbReference type="InterPro" id="IPR029063">
    <property type="entry name" value="SAM-dependent_MTases_sf"/>
</dbReference>
<comment type="caution">
    <text evidence="1">The sequence shown here is derived from an EMBL/GenBank/DDBJ whole genome shotgun (WGS) entry which is preliminary data.</text>
</comment>
<dbReference type="Proteomes" id="UP000092584">
    <property type="component" value="Unassembled WGS sequence"/>
</dbReference>
<accession>A0A1B8TSM2</accession>
<name>A0A1B8TSM2_9FLAO</name>
<keyword evidence="2" id="KW-1185">Reference proteome</keyword>
<dbReference type="EMBL" id="LSFM01000023">
    <property type="protein sequence ID" value="OBY62622.1"/>
    <property type="molecule type" value="Genomic_DNA"/>
</dbReference>
<organism evidence="1 2">
    <name type="scientific">Polaribacter vadi</name>
    <dbReference type="NCBI Taxonomy" id="1774273"/>
    <lineage>
        <taxon>Bacteria</taxon>
        <taxon>Pseudomonadati</taxon>
        <taxon>Bacteroidota</taxon>
        <taxon>Flavobacteriia</taxon>
        <taxon>Flavobacteriales</taxon>
        <taxon>Flavobacteriaceae</taxon>
    </lineage>
</organism>
<dbReference type="KEGG" id="pob:LPB03_10705"/>